<keyword evidence="3" id="KW-1185">Reference proteome</keyword>
<proteinExistence type="predicted"/>
<evidence type="ECO:0000256" key="1">
    <source>
        <dbReference type="SAM" id="Coils"/>
    </source>
</evidence>
<dbReference type="EMBL" id="JAOTJD010000013">
    <property type="protein sequence ID" value="MFD3263996.1"/>
    <property type="molecule type" value="Genomic_DNA"/>
</dbReference>
<name>A0ABW6CPF5_9CAUL</name>
<accession>A0ABW6CPF5</accession>
<dbReference type="RefSeq" id="WP_377369330.1">
    <property type="nucleotide sequence ID" value="NZ_JAOTJD010000013.1"/>
</dbReference>
<feature type="coiled-coil region" evidence="1">
    <location>
        <begin position="234"/>
        <end position="261"/>
    </location>
</feature>
<reference evidence="2 3" key="1">
    <citation type="submission" date="2022-09" db="EMBL/GenBank/DDBJ databases">
        <title>New species of Phenylobacterium.</title>
        <authorList>
            <person name="Mieszkin S."/>
        </authorList>
    </citation>
    <scope>NUCLEOTIDE SEQUENCE [LARGE SCALE GENOMIC DNA]</scope>
    <source>
        <strain evidence="2 3">HK31-G</strain>
    </source>
</reference>
<organism evidence="2 3">
    <name type="scientific">Phenylobacterium ferrooxidans</name>
    <dbReference type="NCBI Taxonomy" id="2982689"/>
    <lineage>
        <taxon>Bacteria</taxon>
        <taxon>Pseudomonadati</taxon>
        <taxon>Pseudomonadota</taxon>
        <taxon>Alphaproteobacteria</taxon>
        <taxon>Caulobacterales</taxon>
        <taxon>Caulobacteraceae</taxon>
        <taxon>Phenylobacterium</taxon>
    </lineage>
</organism>
<comment type="caution">
    <text evidence="2">The sequence shown here is derived from an EMBL/GenBank/DDBJ whole genome shotgun (WGS) entry which is preliminary data.</text>
</comment>
<evidence type="ECO:0000313" key="3">
    <source>
        <dbReference type="Proteomes" id="UP001598130"/>
    </source>
</evidence>
<gene>
    <name evidence="2" type="ORF">OCL97_08490</name>
</gene>
<sequence>MGYQTRNDEDVFLEDFRPDNDGVGREWITDVQSEMAQFTVVRELGPPGVYPSAFHPEAFQAEAEVRDEACDAIWRDLGESPKTVEARYLRAWEGLVLEERSMLQPMSVPDLLAAAKCPSWTLAEAPAVLLGWRPTPELLGWAIANAPVSRPAEELNLLASELWQAFQAGEFNHALVEEPLAKSDAGPPFESANGGYLIRPDVLALWAWEHGFFVHRLVRRYLLAPDYEYSHQALRAAIGKVGRLEKRAKDAENKAKSAGKRDWEKHILVFSVILRALESSNKKLSVEAVRGQLDLQGGDVSAQVIKNYFNEAREAMKVLRQKTEQEHASRPLR</sequence>
<evidence type="ECO:0000313" key="2">
    <source>
        <dbReference type="EMBL" id="MFD3263996.1"/>
    </source>
</evidence>
<protein>
    <submittedName>
        <fullName evidence="2">Uncharacterized protein</fullName>
    </submittedName>
</protein>
<dbReference type="Proteomes" id="UP001598130">
    <property type="component" value="Unassembled WGS sequence"/>
</dbReference>
<keyword evidence="1" id="KW-0175">Coiled coil</keyword>